<evidence type="ECO:0000313" key="15">
    <source>
        <dbReference type="Proteomes" id="UP000193922"/>
    </source>
</evidence>
<feature type="binding site" evidence="9">
    <location>
        <position position="252"/>
    </location>
    <ligand>
        <name>Zn(2+)</name>
        <dbReference type="ChEBI" id="CHEBI:29105"/>
        <label>2</label>
    </ligand>
</feature>
<keyword evidence="6 11" id="KW-0156">Chromatin regulator</keyword>
<dbReference type="GO" id="GO:0008270">
    <property type="term" value="F:zinc ion binding"/>
    <property type="evidence" value="ECO:0007669"/>
    <property type="project" value="UniProtKB-KW"/>
</dbReference>
<feature type="binding site" evidence="9">
    <location>
        <position position="247"/>
    </location>
    <ligand>
        <name>Zn(2+)</name>
        <dbReference type="ChEBI" id="CHEBI:29105"/>
        <label>2</label>
    </ligand>
</feature>
<accession>A0A1Y1VWM0</accession>
<dbReference type="AlphaFoldDB" id="A0A1Y1VWM0"/>
<evidence type="ECO:0000256" key="1">
    <source>
        <dbReference type="ARBA" id="ARBA00004123"/>
    </source>
</evidence>
<dbReference type="GO" id="GO:0005634">
    <property type="term" value="C:nucleus"/>
    <property type="evidence" value="ECO:0007669"/>
    <property type="project" value="UniProtKB-SubCell"/>
</dbReference>
<dbReference type="PROSITE" id="PS01359">
    <property type="entry name" value="ZF_PHD_1"/>
    <property type="match status" value="1"/>
</dbReference>
<feature type="domain" description="PHD-type" evidence="13">
    <location>
        <begin position="231"/>
        <end position="280"/>
    </location>
</feature>
<evidence type="ECO:0000256" key="9">
    <source>
        <dbReference type="PIRSR" id="PIRSR628651-51"/>
    </source>
</evidence>
<evidence type="ECO:0000256" key="5">
    <source>
        <dbReference type="ARBA" id="ARBA00022833"/>
    </source>
</evidence>
<comment type="similarity">
    <text evidence="2 11">Belongs to the ING family.</text>
</comment>
<dbReference type="SUPFAM" id="SSF57903">
    <property type="entry name" value="FYVE/PHD zinc finger"/>
    <property type="match status" value="1"/>
</dbReference>
<comment type="function">
    <text evidence="11">Component of an histone acetyltransferase complex.</text>
</comment>
<feature type="site" description="Histone H3K4me3 binding" evidence="8">
    <location>
        <position position="248"/>
    </location>
</feature>
<comment type="subcellular location">
    <subcellularLocation>
        <location evidence="1 11">Nucleus</location>
    </subcellularLocation>
</comment>
<dbReference type="EMBL" id="MCFD01000023">
    <property type="protein sequence ID" value="ORX65698.1"/>
    <property type="molecule type" value="Genomic_DNA"/>
</dbReference>
<evidence type="ECO:0000256" key="11">
    <source>
        <dbReference type="RuleBase" id="RU361213"/>
    </source>
</evidence>
<dbReference type="SMART" id="SM01408">
    <property type="entry name" value="ING"/>
    <property type="match status" value="1"/>
</dbReference>
<feature type="compositionally biased region" description="Gly residues" evidence="12">
    <location>
        <begin position="185"/>
        <end position="198"/>
    </location>
</feature>
<name>A0A1Y1VWM0_9FUNG</name>
<dbReference type="PANTHER" id="PTHR10333">
    <property type="entry name" value="INHIBITOR OF GROWTH PROTEIN"/>
    <property type="match status" value="1"/>
</dbReference>
<keyword evidence="5 9" id="KW-0862">Zinc</keyword>
<feature type="region of interest" description="Disordered" evidence="12">
    <location>
        <begin position="135"/>
        <end position="212"/>
    </location>
</feature>
<dbReference type="GO" id="GO:0006325">
    <property type="term" value="P:chromatin organization"/>
    <property type="evidence" value="ECO:0007669"/>
    <property type="project" value="UniProtKB-KW"/>
</dbReference>
<keyword evidence="15" id="KW-1185">Reference proteome</keyword>
<evidence type="ECO:0000256" key="2">
    <source>
        <dbReference type="ARBA" id="ARBA00010210"/>
    </source>
</evidence>
<dbReference type="Proteomes" id="UP000193922">
    <property type="component" value="Unassembled WGS sequence"/>
</dbReference>
<feature type="compositionally biased region" description="Low complexity" evidence="12">
    <location>
        <begin position="171"/>
        <end position="184"/>
    </location>
</feature>
<keyword evidence="4 10" id="KW-0863">Zinc-finger</keyword>
<feature type="binding site" evidence="9">
    <location>
        <position position="234"/>
    </location>
    <ligand>
        <name>Zn(2+)</name>
        <dbReference type="ChEBI" id="CHEBI:29105"/>
        <label>1</label>
    </ligand>
</feature>
<feature type="binding site" evidence="9">
    <location>
        <position position="258"/>
    </location>
    <ligand>
        <name>Zn(2+)</name>
        <dbReference type="ChEBI" id="CHEBI:29105"/>
        <label>1</label>
    </ligand>
</feature>
<comment type="caution">
    <text evidence="14">The sequence shown here is derived from an EMBL/GenBank/DDBJ whole genome shotgun (WGS) entry which is preliminary data.</text>
</comment>
<protein>
    <recommendedName>
        <fullName evidence="11">Chromatin modification-related protein</fullName>
    </recommendedName>
</protein>
<dbReference type="RefSeq" id="XP_040739809.1">
    <property type="nucleotide sequence ID" value="XM_040891525.1"/>
</dbReference>
<organism evidence="14 15">
    <name type="scientific">Linderina pennispora</name>
    <dbReference type="NCBI Taxonomy" id="61395"/>
    <lineage>
        <taxon>Eukaryota</taxon>
        <taxon>Fungi</taxon>
        <taxon>Fungi incertae sedis</taxon>
        <taxon>Zoopagomycota</taxon>
        <taxon>Kickxellomycotina</taxon>
        <taxon>Kickxellomycetes</taxon>
        <taxon>Kickxellales</taxon>
        <taxon>Kickxellaceae</taxon>
        <taxon>Linderina</taxon>
    </lineage>
</organism>
<evidence type="ECO:0000256" key="8">
    <source>
        <dbReference type="PIRSR" id="PIRSR628651-50"/>
    </source>
</evidence>
<feature type="binding site" evidence="9">
    <location>
        <position position="261"/>
    </location>
    <ligand>
        <name>Zn(2+)</name>
        <dbReference type="ChEBI" id="CHEBI:29105"/>
        <label>1</label>
    </ligand>
</feature>
<comment type="subunit">
    <text evidence="11">Component of an histone acetyltransferase complex. Interacts with H3K4me3 and to a lesser extent with H3K4me2.</text>
</comment>
<dbReference type="CDD" id="cd16859">
    <property type="entry name" value="ING_ING4_5"/>
    <property type="match status" value="1"/>
</dbReference>
<proteinExistence type="inferred from homology"/>
<dbReference type="CDD" id="cd15505">
    <property type="entry name" value="PHD_ING"/>
    <property type="match status" value="1"/>
</dbReference>
<dbReference type="Gene3D" id="3.30.40.10">
    <property type="entry name" value="Zinc/RING finger domain, C3HC4 (zinc finger)"/>
    <property type="match status" value="1"/>
</dbReference>
<evidence type="ECO:0000259" key="13">
    <source>
        <dbReference type="PROSITE" id="PS50016"/>
    </source>
</evidence>
<dbReference type="InterPro" id="IPR024610">
    <property type="entry name" value="ING_N_histone-binding"/>
</dbReference>
<keyword evidence="3 9" id="KW-0479">Metal-binding</keyword>
<keyword evidence="7 11" id="KW-0539">Nucleus</keyword>
<evidence type="ECO:0000256" key="12">
    <source>
        <dbReference type="SAM" id="MobiDB-lite"/>
    </source>
</evidence>
<feature type="site" description="Histone H3K4me3 binding" evidence="8">
    <location>
        <position position="244"/>
    </location>
</feature>
<dbReference type="OrthoDB" id="5411773at2759"/>
<dbReference type="SMART" id="SM00249">
    <property type="entry name" value="PHD"/>
    <property type="match status" value="1"/>
</dbReference>
<dbReference type="GeneID" id="63808173"/>
<gene>
    <name evidence="14" type="ORF">DL89DRAFT_325526</name>
</gene>
<dbReference type="STRING" id="61395.A0A1Y1VWM0"/>
<feature type="binding site" evidence="9">
    <location>
        <position position="274"/>
    </location>
    <ligand>
        <name>Zn(2+)</name>
        <dbReference type="ChEBI" id="CHEBI:29105"/>
        <label>2</label>
    </ligand>
</feature>
<feature type="binding site" evidence="9">
    <location>
        <position position="277"/>
    </location>
    <ligand>
        <name>Zn(2+)</name>
        <dbReference type="ChEBI" id="CHEBI:29105"/>
        <label>2</label>
    </ligand>
</feature>
<dbReference type="InterPro" id="IPR001965">
    <property type="entry name" value="Znf_PHD"/>
</dbReference>
<dbReference type="InterPro" id="IPR019787">
    <property type="entry name" value="Znf_PHD-finger"/>
</dbReference>
<feature type="site" description="Histone H3K4me3 binding" evidence="8">
    <location>
        <position position="256"/>
    </location>
</feature>
<evidence type="ECO:0000256" key="6">
    <source>
        <dbReference type="ARBA" id="ARBA00022853"/>
    </source>
</evidence>
<dbReference type="InterPro" id="IPR019786">
    <property type="entry name" value="Zinc_finger_PHD-type_CS"/>
</dbReference>
<dbReference type="PANTHER" id="PTHR10333:SF42">
    <property type="entry name" value="INHIBITOR OF GROWTH PROTEIN 5"/>
    <property type="match status" value="1"/>
</dbReference>
<evidence type="ECO:0000256" key="10">
    <source>
        <dbReference type="PROSITE-ProRule" id="PRU00146"/>
    </source>
</evidence>
<dbReference type="InterPro" id="IPR013083">
    <property type="entry name" value="Znf_RING/FYVE/PHD"/>
</dbReference>
<dbReference type="GO" id="GO:0006355">
    <property type="term" value="P:regulation of DNA-templated transcription"/>
    <property type="evidence" value="ECO:0007669"/>
    <property type="project" value="TreeGrafter"/>
</dbReference>
<dbReference type="Gene3D" id="6.10.140.1740">
    <property type="match status" value="1"/>
</dbReference>
<sequence>MIHLEEYLDTLEALPMELQRQFTLMRELDALSQDIQEQMKKATSDFISNPPTKDDPQHTEYLKTFVQLFTSVLKHGEEKVALATQTYDLVDKHIRKLDDDLTKFEERQLTMPPRIAHAWGPGATSMAVPDNTAVEEPVGAEKERKAASNRRNADESAATTRKRRTNNREASPPGTTKSSTPSGRRGNGGRGNSAGGSGSAKNSAANDNKARSVGKVTAQVFADMPIDPNEPRYCYCRQVSYGEMVACDDENCEIEWFHLGCVDLKAPPKGQWFCRECSQKHKKRRDHHS</sequence>
<evidence type="ECO:0000313" key="14">
    <source>
        <dbReference type="EMBL" id="ORX65698.1"/>
    </source>
</evidence>
<evidence type="ECO:0000256" key="3">
    <source>
        <dbReference type="ARBA" id="ARBA00022723"/>
    </source>
</evidence>
<dbReference type="Pfam" id="PF12998">
    <property type="entry name" value="ING"/>
    <property type="match status" value="1"/>
</dbReference>
<feature type="binding site" evidence="9">
    <location>
        <position position="236"/>
    </location>
    <ligand>
        <name>Zn(2+)</name>
        <dbReference type="ChEBI" id="CHEBI:29105"/>
        <label>1</label>
    </ligand>
</feature>
<feature type="compositionally biased region" description="Basic and acidic residues" evidence="12">
    <location>
        <begin position="139"/>
        <end position="154"/>
    </location>
</feature>
<dbReference type="FunFam" id="3.30.40.10:FF:000016">
    <property type="entry name" value="Inhibitor of growth protein"/>
    <property type="match status" value="1"/>
</dbReference>
<comment type="domain">
    <text evidence="11">The PHD-type zinc finger mediates the binding to H3K4me3.</text>
</comment>
<feature type="site" description="Histone H3K4me3 binding" evidence="8">
    <location>
        <position position="233"/>
    </location>
</feature>
<evidence type="ECO:0000256" key="7">
    <source>
        <dbReference type="ARBA" id="ARBA00023242"/>
    </source>
</evidence>
<dbReference type="InterPro" id="IPR011011">
    <property type="entry name" value="Znf_FYVE_PHD"/>
</dbReference>
<dbReference type="PROSITE" id="PS50016">
    <property type="entry name" value="ZF_PHD_2"/>
    <property type="match status" value="1"/>
</dbReference>
<dbReference type="InterPro" id="IPR028651">
    <property type="entry name" value="ING_fam"/>
</dbReference>
<evidence type="ECO:0000256" key="4">
    <source>
        <dbReference type="ARBA" id="ARBA00022771"/>
    </source>
</evidence>
<reference evidence="14 15" key="1">
    <citation type="submission" date="2016-07" db="EMBL/GenBank/DDBJ databases">
        <title>Pervasive Adenine N6-methylation of Active Genes in Fungi.</title>
        <authorList>
            <consortium name="DOE Joint Genome Institute"/>
            <person name="Mondo S.J."/>
            <person name="Dannebaum R.O."/>
            <person name="Kuo R.C."/>
            <person name="Labutti K."/>
            <person name="Haridas S."/>
            <person name="Kuo A."/>
            <person name="Salamov A."/>
            <person name="Ahrendt S.R."/>
            <person name="Lipzen A."/>
            <person name="Sullivan W."/>
            <person name="Andreopoulos W.B."/>
            <person name="Clum A."/>
            <person name="Lindquist E."/>
            <person name="Daum C."/>
            <person name="Ramamoorthy G.K."/>
            <person name="Gryganskyi A."/>
            <person name="Culley D."/>
            <person name="Magnuson J.K."/>
            <person name="James T.Y."/>
            <person name="O'Malley M.A."/>
            <person name="Stajich J.E."/>
            <person name="Spatafora J.W."/>
            <person name="Visel A."/>
            <person name="Grigoriev I.V."/>
        </authorList>
    </citation>
    <scope>NUCLEOTIDE SEQUENCE [LARGE SCALE GENOMIC DNA]</scope>
    <source>
        <strain evidence="14 15">ATCC 12442</strain>
    </source>
</reference>